<evidence type="ECO:0000313" key="2">
    <source>
        <dbReference type="EMBL" id="CAB4167080.1"/>
    </source>
</evidence>
<dbReference type="EMBL" id="LR796800">
    <property type="protein sequence ID" value="CAB4167080.1"/>
    <property type="molecule type" value="Genomic_DNA"/>
</dbReference>
<feature type="coiled-coil region" evidence="1">
    <location>
        <begin position="32"/>
        <end position="59"/>
    </location>
</feature>
<sequence length="93" mass="11063">MSDDQVWNAFISAIPAQDKARHDLENFQARLLKNALQEIEDLKLEIIQHRAEIVQLEEVLQGYSSLLHDVTQDRDRFRDDWKAMTQEASRWRK</sequence>
<proteinExistence type="predicted"/>
<organism evidence="2">
    <name type="scientific">uncultured Caudovirales phage</name>
    <dbReference type="NCBI Taxonomy" id="2100421"/>
    <lineage>
        <taxon>Viruses</taxon>
        <taxon>Duplodnaviria</taxon>
        <taxon>Heunggongvirae</taxon>
        <taxon>Uroviricota</taxon>
        <taxon>Caudoviricetes</taxon>
        <taxon>Peduoviridae</taxon>
        <taxon>Maltschvirus</taxon>
        <taxon>Maltschvirus maltsch</taxon>
    </lineage>
</organism>
<evidence type="ECO:0000256" key="1">
    <source>
        <dbReference type="SAM" id="Coils"/>
    </source>
</evidence>
<gene>
    <name evidence="2" type="ORF">UFOVP873_15</name>
</gene>
<name>A0A6J5P565_9CAUD</name>
<protein>
    <submittedName>
        <fullName evidence="2">Uncharacterized protein</fullName>
    </submittedName>
</protein>
<reference evidence="2" key="1">
    <citation type="submission" date="2020-04" db="EMBL/GenBank/DDBJ databases">
        <authorList>
            <person name="Chiriac C."/>
            <person name="Salcher M."/>
            <person name="Ghai R."/>
            <person name="Kavagutti S V."/>
        </authorList>
    </citation>
    <scope>NUCLEOTIDE SEQUENCE</scope>
</reference>
<keyword evidence="1" id="KW-0175">Coiled coil</keyword>
<accession>A0A6J5P565</accession>